<dbReference type="OrthoDB" id="1897642at2759"/>
<dbReference type="Proteomes" id="UP000194127">
    <property type="component" value="Unassembled WGS sequence"/>
</dbReference>
<protein>
    <submittedName>
        <fullName evidence="1">Uncharacterized protein</fullName>
    </submittedName>
</protein>
<sequence length="115" mass="12926">QVDHMDRQVLFYDTRMSGFDRPPCIELGMRAASTQKITRYTRGSACHSFFIRPYGEGEGGLVRMWDYRNASAVVARFHSVRPAPVVHAVMLNSDIYAYGRHSVTIWKTTGVAGGN</sequence>
<feature type="non-terminal residue" evidence="1">
    <location>
        <position position="1"/>
    </location>
</feature>
<dbReference type="GeneID" id="36331428"/>
<dbReference type="AlphaFoldDB" id="A0A1X6MSJ9"/>
<evidence type="ECO:0000313" key="2">
    <source>
        <dbReference type="Proteomes" id="UP000194127"/>
    </source>
</evidence>
<reference evidence="1 2" key="1">
    <citation type="submission" date="2017-04" db="EMBL/GenBank/DDBJ databases">
        <title>Genome Sequence of the Model Brown-Rot Fungus Postia placenta SB12.</title>
        <authorList>
            <consortium name="DOE Joint Genome Institute"/>
            <person name="Gaskell J."/>
            <person name="Kersten P."/>
            <person name="Larrondo L.F."/>
            <person name="Canessa P."/>
            <person name="Martinez D."/>
            <person name="Hibbett D."/>
            <person name="Schmoll M."/>
            <person name="Kubicek C.P."/>
            <person name="Martinez A.T."/>
            <person name="Yadav J."/>
            <person name="Master E."/>
            <person name="Magnuson J.K."/>
            <person name="James T."/>
            <person name="Yaver D."/>
            <person name="Berka R."/>
            <person name="Labutti K."/>
            <person name="Lipzen A."/>
            <person name="Aerts A."/>
            <person name="Barry K."/>
            <person name="Henrissat B."/>
            <person name="Blanchette R."/>
            <person name="Grigoriev I."/>
            <person name="Cullen D."/>
        </authorList>
    </citation>
    <scope>NUCLEOTIDE SEQUENCE [LARGE SCALE GENOMIC DNA]</scope>
    <source>
        <strain evidence="1 2">MAD-698-R-SB12</strain>
    </source>
</reference>
<accession>A0A1X6MSJ9</accession>
<proteinExistence type="predicted"/>
<evidence type="ECO:0000313" key="1">
    <source>
        <dbReference type="EMBL" id="OSX59186.1"/>
    </source>
</evidence>
<gene>
    <name evidence="1" type="ORF">POSPLADRAFT_1150959</name>
</gene>
<organism evidence="1 2">
    <name type="scientific">Postia placenta MAD-698-R-SB12</name>
    <dbReference type="NCBI Taxonomy" id="670580"/>
    <lineage>
        <taxon>Eukaryota</taxon>
        <taxon>Fungi</taxon>
        <taxon>Dikarya</taxon>
        <taxon>Basidiomycota</taxon>
        <taxon>Agaricomycotina</taxon>
        <taxon>Agaricomycetes</taxon>
        <taxon>Polyporales</taxon>
        <taxon>Adustoporiaceae</taxon>
        <taxon>Rhodonia</taxon>
    </lineage>
</organism>
<dbReference type="EMBL" id="KZ110602">
    <property type="protein sequence ID" value="OSX59186.1"/>
    <property type="molecule type" value="Genomic_DNA"/>
</dbReference>
<dbReference type="RefSeq" id="XP_024335980.1">
    <property type="nucleotide sequence ID" value="XM_024486479.1"/>
</dbReference>
<dbReference type="STRING" id="670580.A0A1X6MSJ9"/>
<name>A0A1X6MSJ9_9APHY</name>
<keyword evidence="2" id="KW-1185">Reference proteome</keyword>